<reference evidence="1 2" key="1">
    <citation type="journal article" date="2012" name="J. Bacteriol.">
        <title>Draft Genome Sequence of an Ammonia-Oxidizing Archaeon, "Candidatus Nitrosopumilus sediminis" AR2, from Svalbard in the Arctic Circle.</title>
        <authorList>
            <person name="Park S.J."/>
            <person name="Kim J.G."/>
            <person name="Jung M.Y."/>
            <person name="Kim S.J."/>
            <person name="Cha I.T."/>
            <person name="Ghai R."/>
            <person name="Martin-Cuadrado A.B."/>
            <person name="Rodriguez-Valera F."/>
            <person name="Rhee S.K."/>
        </authorList>
    </citation>
    <scope>NUCLEOTIDE SEQUENCE [LARGE SCALE GENOMIC DNA]</scope>
    <source>
        <strain evidence="1 2">AR2</strain>
    </source>
</reference>
<dbReference type="STRING" id="1229909.NSED_03815"/>
<dbReference type="AlphaFoldDB" id="K0BAQ7"/>
<dbReference type="eggNOG" id="arCOG01875">
    <property type="taxonomic scope" value="Archaea"/>
</dbReference>
<dbReference type="RefSeq" id="WP_014964941.1">
    <property type="nucleotide sequence ID" value="NC_018656.1"/>
</dbReference>
<protein>
    <recommendedName>
        <fullName evidence="3">ParB/Sulfiredoxin domain-containing protein</fullName>
    </recommendedName>
</protein>
<evidence type="ECO:0008006" key="3">
    <source>
        <dbReference type="Google" id="ProtNLM"/>
    </source>
</evidence>
<sequence>MSSEEFQPYLYLYAAMTQPEVTGIVRTYCSPGEISDLSNTLTSWQQARSSLEQIQTQENEVANNMTIFPIEQNEKLTTLQNSPLFPRTFSNMPSVFGLVDIDTLVATQRNVYLNYVNEMEQRIPDNPSIDDLIDICLPLNPSPPEPKVTQTSQSSWIFSSPSPDFRYLGGHLKDQISEDDIGMTQVGGFPVKAITLFVGYGTSPINVYHANGRLILNNGFHRVYALRRRGITRIPVVVQQVSNPELEFPQQLLGLTRNYLLNNPRPILVKDFFTDGLTKTFQRKKMITTVQVNAQAGAVTFEV</sequence>
<dbReference type="EMBL" id="CP003843">
    <property type="protein sequence ID" value="AFS82569.1"/>
    <property type="molecule type" value="Genomic_DNA"/>
</dbReference>
<dbReference type="KEGG" id="nir:NSED_03815"/>
<evidence type="ECO:0000313" key="2">
    <source>
        <dbReference type="Proteomes" id="UP000006100"/>
    </source>
</evidence>
<organism evidence="1 2">
    <name type="scientific">Candidatus Nitrosopumilus sediminis</name>
    <dbReference type="NCBI Taxonomy" id="1229909"/>
    <lineage>
        <taxon>Archaea</taxon>
        <taxon>Nitrososphaerota</taxon>
        <taxon>Nitrososphaeria</taxon>
        <taxon>Nitrosopumilales</taxon>
        <taxon>Nitrosopumilaceae</taxon>
        <taxon>Nitrosopumilus</taxon>
    </lineage>
</organism>
<evidence type="ECO:0000313" key="1">
    <source>
        <dbReference type="EMBL" id="AFS82569.1"/>
    </source>
</evidence>
<dbReference type="Proteomes" id="UP000006100">
    <property type="component" value="Chromosome"/>
</dbReference>
<dbReference type="SUPFAM" id="SSF110849">
    <property type="entry name" value="ParB/Sulfiredoxin"/>
    <property type="match status" value="1"/>
</dbReference>
<dbReference type="HOGENOM" id="CLU_917040_0_0_2"/>
<accession>K0BAQ7</accession>
<gene>
    <name evidence="1" type="ORF">NSED_03815</name>
</gene>
<dbReference type="InterPro" id="IPR036086">
    <property type="entry name" value="ParB/Sulfiredoxin_sf"/>
</dbReference>
<name>K0BAQ7_9ARCH</name>
<keyword evidence="2" id="KW-1185">Reference proteome</keyword>
<dbReference type="PATRIC" id="fig|1229909.8.peg.824"/>
<proteinExistence type="predicted"/>
<dbReference type="GeneID" id="13697781"/>